<dbReference type="AlphaFoldDB" id="A0A9X0UCE1"/>
<protein>
    <submittedName>
        <fullName evidence="2">Uncharacterized protein</fullName>
    </submittedName>
</protein>
<feature type="transmembrane region" description="Helical" evidence="1">
    <location>
        <begin position="30"/>
        <end position="47"/>
    </location>
</feature>
<evidence type="ECO:0000256" key="1">
    <source>
        <dbReference type="SAM" id="Phobius"/>
    </source>
</evidence>
<keyword evidence="1" id="KW-1133">Transmembrane helix</keyword>
<keyword evidence="1" id="KW-0812">Transmembrane</keyword>
<evidence type="ECO:0000313" key="2">
    <source>
        <dbReference type="EMBL" id="MBC4015132.1"/>
    </source>
</evidence>
<dbReference type="Proteomes" id="UP000600101">
    <property type="component" value="Unassembled WGS sequence"/>
</dbReference>
<dbReference type="RefSeq" id="WP_186769910.1">
    <property type="nucleotide sequence ID" value="NZ_JACOMF010000006.1"/>
</dbReference>
<name>A0A9X0UCE1_9PROT</name>
<gene>
    <name evidence="2" type="ORF">H7965_07310</name>
</gene>
<evidence type="ECO:0000313" key="3">
    <source>
        <dbReference type="Proteomes" id="UP000600101"/>
    </source>
</evidence>
<organism evidence="2 3">
    <name type="scientific">Siccirubricoccus deserti</name>
    <dbReference type="NCBI Taxonomy" id="2013562"/>
    <lineage>
        <taxon>Bacteria</taxon>
        <taxon>Pseudomonadati</taxon>
        <taxon>Pseudomonadota</taxon>
        <taxon>Alphaproteobacteria</taxon>
        <taxon>Acetobacterales</taxon>
        <taxon>Roseomonadaceae</taxon>
        <taxon>Siccirubricoccus</taxon>
    </lineage>
</organism>
<sequence>MLVRVVLVAAGALAAVFVARDAPNFGVVEAMVGIALIADVVAVLELISRR</sequence>
<keyword evidence="1" id="KW-0472">Membrane</keyword>
<accession>A0A9X0UCE1</accession>
<reference evidence="2" key="1">
    <citation type="submission" date="2020-08" db="EMBL/GenBank/DDBJ databases">
        <authorList>
            <person name="Hu Y."/>
            <person name="Nguyen S.V."/>
            <person name="Li F."/>
            <person name="Fanning S."/>
        </authorList>
    </citation>
    <scope>NUCLEOTIDE SEQUENCE</scope>
    <source>
        <strain evidence="2">SYSU D8009</strain>
    </source>
</reference>
<comment type="caution">
    <text evidence="2">The sequence shown here is derived from an EMBL/GenBank/DDBJ whole genome shotgun (WGS) entry which is preliminary data.</text>
</comment>
<keyword evidence="3" id="KW-1185">Reference proteome</keyword>
<dbReference type="EMBL" id="JACOMF010000006">
    <property type="protein sequence ID" value="MBC4015132.1"/>
    <property type="molecule type" value="Genomic_DNA"/>
</dbReference>
<proteinExistence type="predicted"/>